<gene>
    <name evidence="1" type="ORF">GCM10010358_34940</name>
</gene>
<reference evidence="1" key="2">
    <citation type="submission" date="2020-09" db="EMBL/GenBank/DDBJ databases">
        <authorList>
            <person name="Sun Q."/>
            <person name="Ohkuma M."/>
        </authorList>
    </citation>
    <scope>NUCLEOTIDE SEQUENCE</scope>
    <source>
        <strain evidence="1">JCM 4790</strain>
    </source>
</reference>
<comment type="caution">
    <text evidence="1">The sequence shown here is derived from an EMBL/GenBank/DDBJ whole genome shotgun (WGS) entry which is preliminary data.</text>
</comment>
<dbReference type="RefSeq" id="WP_190191176.1">
    <property type="nucleotide sequence ID" value="NZ_BMVU01000015.1"/>
</dbReference>
<evidence type="ECO:0000313" key="1">
    <source>
        <dbReference type="EMBL" id="GGX77587.1"/>
    </source>
</evidence>
<protein>
    <submittedName>
        <fullName evidence="1">Uncharacterized protein</fullName>
    </submittedName>
</protein>
<dbReference type="Proteomes" id="UP000619244">
    <property type="component" value="Unassembled WGS sequence"/>
</dbReference>
<evidence type="ECO:0000313" key="2">
    <source>
        <dbReference type="Proteomes" id="UP000619244"/>
    </source>
</evidence>
<organism evidence="1 2">
    <name type="scientific">Streptomyces minutiscleroticus</name>
    <dbReference type="NCBI Taxonomy" id="68238"/>
    <lineage>
        <taxon>Bacteria</taxon>
        <taxon>Bacillati</taxon>
        <taxon>Actinomycetota</taxon>
        <taxon>Actinomycetes</taxon>
        <taxon>Kitasatosporales</taxon>
        <taxon>Streptomycetaceae</taxon>
        <taxon>Streptomyces</taxon>
    </lineage>
</organism>
<keyword evidence="2" id="KW-1185">Reference proteome</keyword>
<dbReference type="EMBL" id="BMVU01000015">
    <property type="protein sequence ID" value="GGX77587.1"/>
    <property type="molecule type" value="Genomic_DNA"/>
</dbReference>
<sequence>MGRTDLSDAIRLRWARLAVAAVANKYIGSHDSDARKDVELVQLRAAMIKNLGPDAGDPDRNPELLSRYITEKCGISYADISAATTEWRKLPPAEILRLRRIRNMLSAAQGIDQHLLTDSPIKRASEQWLTLVPKLP</sequence>
<name>A0A918KUU9_9ACTN</name>
<reference evidence="1" key="1">
    <citation type="journal article" date="2014" name="Int. J. Syst. Evol. Microbiol.">
        <title>Complete genome sequence of Corynebacterium casei LMG S-19264T (=DSM 44701T), isolated from a smear-ripened cheese.</title>
        <authorList>
            <consortium name="US DOE Joint Genome Institute (JGI-PGF)"/>
            <person name="Walter F."/>
            <person name="Albersmeier A."/>
            <person name="Kalinowski J."/>
            <person name="Ruckert C."/>
        </authorList>
    </citation>
    <scope>NUCLEOTIDE SEQUENCE</scope>
    <source>
        <strain evidence="1">JCM 4790</strain>
    </source>
</reference>
<dbReference type="AlphaFoldDB" id="A0A918KUU9"/>
<proteinExistence type="predicted"/>
<accession>A0A918KUU9</accession>